<evidence type="ECO:0008006" key="4">
    <source>
        <dbReference type="Google" id="ProtNLM"/>
    </source>
</evidence>
<dbReference type="RefSeq" id="WP_266055642.1">
    <property type="nucleotide sequence ID" value="NZ_JAPFQN010000003.1"/>
</dbReference>
<proteinExistence type="predicted"/>
<dbReference type="EMBL" id="JAPFQN010000003">
    <property type="protein sequence ID" value="MCX2743267.1"/>
    <property type="molecule type" value="Genomic_DNA"/>
</dbReference>
<evidence type="ECO:0000256" key="1">
    <source>
        <dbReference type="SAM" id="SignalP"/>
    </source>
</evidence>
<dbReference type="PROSITE" id="PS51257">
    <property type="entry name" value="PROKAR_LIPOPROTEIN"/>
    <property type="match status" value="1"/>
</dbReference>
<comment type="caution">
    <text evidence="2">The sequence shown here is derived from an EMBL/GenBank/DDBJ whole genome shotgun (WGS) entry which is preliminary data.</text>
</comment>
<keyword evidence="1" id="KW-0732">Signal</keyword>
<dbReference type="Proteomes" id="UP001209885">
    <property type="component" value="Unassembled WGS sequence"/>
</dbReference>
<protein>
    <recommendedName>
        <fullName evidence="4">Lipoprotein</fullName>
    </recommendedName>
</protein>
<gene>
    <name evidence="2" type="ORF">OO013_05290</name>
</gene>
<organism evidence="2 3">
    <name type="scientific">Mangrovivirga halotolerans</name>
    <dbReference type="NCBI Taxonomy" id="2993936"/>
    <lineage>
        <taxon>Bacteria</taxon>
        <taxon>Pseudomonadati</taxon>
        <taxon>Bacteroidota</taxon>
        <taxon>Cytophagia</taxon>
        <taxon>Cytophagales</taxon>
        <taxon>Mangrovivirgaceae</taxon>
        <taxon>Mangrovivirga</taxon>
    </lineage>
</organism>
<keyword evidence="3" id="KW-1185">Reference proteome</keyword>
<reference evidence="2 3" key="1">
    <citation type="submission" date="2022-11" db="EMBL/GenBank/DDBJ databases">
        <title>The characterization of three novel Bacteroidetes species and genomic analysis of their roles in tidal elemental geochemical cycles.</title>
        <authorList>
            <person name="Ma K."/>
        </authorList>
    </citation>
    <scope>NUCLEOTIDE SEQUENCE [LARGE SCALE GENOMIC DNA]</scope>
    <source>
        <strain evidence="2 3">M17</strain>
    </source>
</reference>
<name>A0ABT3RN81_9BACT</name>
<sequence>MIKRLCFIFLIALFFGCSNNDPVGQWEIHTIYDHKGLNEYVDNMSREEKLAKIKTAPKDSSVLRIVFYDKESLDDETLDNIMKEAHFEMFSSKVSNSFIALYEDKSFSYYIEPYYFEGSWRKKGESVVQLNIENNKFYSSSIDLKLHENNGNYSFQNLTHDETTLWVYDRVNVSRSNEEPKYRLPENNLWRKKDLEARKKVKNLLKFWTYVFDDAIINKKTINKSSKYYQCPFRFYSIGLTVYSIDNQKINQWKATFKNQEEFEKGHQILIQALKDAKFPTEKNLSKYERNLKFFQDAYKKI</sequence>
<evidence type="ECO:0000313" key="2">
    <source>
        <dbReference type="EMBL" id="MCX2743267.1"/>
    </source>
</evidence>
<evidence type="ECO:0000313" key="3">
    <source>
        <dbReference type="Proteomes" id="UP001209885"/>
    </source>
</evidence>
<feature type="signal peptide" evidence="1">
    <location>
        <begin position="1"/>
        <end position="20"/>
    </location>
</feature>
<feature type="chain" id="PRO_5045053160" description="Lipoprotein" evidence="1">
    <location>
        <begin position="21"/>
        <end position="302"/>
    </location>
</feature>
<accession>A0ABT3RN81</accession>